<evidence type="ECO:0000313" key="9">
    <source>
        <dbReference type="Proteomes" id="UP001279642"/>
    </source>
</evidence>
<dbReference type="SMART" id="SM00228">
    <property type="entry name" value="PDZ"/>
    <property type="match status" value="2"/>
</dbReference>
<keyword evidence="2 6" id="KW-0732">Signal</keyword>
<evidence type="ECO:0000256" key="2">
    <source>
        <dbReference type="ARBA" id="ARBA00022729"/>
    </source>
</evidence>
<feature type="chain" id="PRO_5046788130" evidence="6">
    <location>
        <begin position="19"/>
        <end position="469"/>
    </location>
</feature>
<dbReference type="PROSITE" id="PS50106">
    <property type="entry name" value="PDZ"/>
    <property type="match status" value="2"/>
</dbReference>
<evidence type="ECO:0000256" key="6">
    <source>
        <dbReference type="SAM" id="SignalP"/>
    </source>
</evidence>
<dbReference type="RefSeq" id="WP_320510918.1">
    <property type="nucleotide sequence ID" value="NZ_JAXCLW010000015.1"/>
</dbReference>
<dbReference type="InterPro" id="IPR001478">
    <property type="entry name" value="PDZ"/>
</dbReference>
<dbReference type="EMBL" id="JAXCLW010000015">
    <property type="protein sequence ID" value="MDY0885847.1"/>
    <property type="molecule type" value="Genomic_DNA"/>
</dbReference>
<accession>A0ABU5EJC9</accession>
<proteinExistence type="predicted"/>
<evidence type="ECO:0000256" key="5">
    <source>
        <dbReference type="ARBA" id="ARBA00022825"/>
    </source>
</evidence>
<dbReference type="InterPro" id="IPR051201">
    <property type="entry name" value="Chloro_Bact_Ser_Proteases"/>
</dbReference>
<evidence type="ECO:0000259" key="7">
    <source>
        <dbReference type="PROSITE" id="PS50106"/>
    </source>
</evidence>
<sequence length="469" mass="49943">MFRRALFLLMFSMIGSFALTGPGRADTVVPSSTAQIELSFAPVVKRVAPSVVNIYTRKVVQEQLVSPFFNDPFFRQFFGDESQFGRPRERVQNSLGSGVILRADGLVVTNNHVIKGADQITVVLNDGREFEAKVIAAEEQLDLALLRVDTKGEKLPPLELRDSDDLEVGDLVLAIGNPFGVGQTVTSGIVSGLARTRTGINDFGFFIQTDAAINPGNSGGALVTMDGRVVGINTAIFSKTGGSVGIGFAIPSNMVKAMISAEANGGKFVRPWIGASGEELTAEIAKSLGLPKPGGVVIKQVYPDGPAVRAGIKPGDVITAVNGKPVNDPEALRFRLATLQLGTPATLEIMSRGESREVKIDLIAAPKTPAPDEQIIKGRNPLSGAVVANLSPALSEELSIAPWSGVVVTKVRRGSFADQFNLQPGDVIMKLNNHSIDTVEQLVEAVAKEADEWLITINRGGQVKTLRID</sequence>
<evidence type="ECO:0000256" key="4">
    <source>
        <dbReference type="ARBA" id="ARBA00022801"/>
    </source>
</evidence>
<evidence type="ECO:0000313" key="8">
    <source>
        <dbReference type="EMBL" id="MDY0885847.1"/>
    </source>
</evidence>
<dbReference type="InterPro" id="IPR001940">
    <property type="entry name" value="Peptidase_S1C"/>
</dbReference>
<dbReference type="InterPro" id="IPR011782">
    <property type="entry name" value="Pept_S1C_Do"/>
</dbReference>
<dbReference type="InterPro" id="IPR036034">
    <property type="entry name" value="PDZ_sf"/>
</dbReference>
<dbReference type="SUPFAM" id="SSF50156">
    <property type="entry name" value="PDZ domain-like"/>
    <property type="match status" value="2"/>
</dbReference>
<keyword evidence="5" id="KW-0720">Serine protease</keyword>
<dbReference type="Proteomes" id="UP001279642">
    <property type="component" value="Unassembled WGS sequence"/>
</dbReference>
<dbReference type="Pfam" id="PF13180">
    <property type="entry name" value="PDZ_2"/>
    <property type="match status" value="2"/>
</dbReference>
<dbReference type="NCBIfam" id="TIGR02037">
    <property type="entry name" value="degP_htrA_DO"/>
    <property type="match status" value="1"/>
</dbReference>
<keyword evidence="1" id="KW-0645">Protease</keyword>
<keyword evidence="9" id="KW-1185">Reference proteome</keyword>
<gene>
    <name evidence="8" type="ORF">SMD27_23625</name>
</gene>
<evidence type="ECO:0000256" key="3">
    <source>
        <dbReference type="ARBA" id="ARBA00022737"/>
    </source>
</evidence>
<feature type="signal peptide" evidence="6">
    <location>
        <begin position="1"/>
        <end position="18"/>
    </location>
</feature>
<feature type="domain" description="PDZ" evidence="7">
    <location>
        <begin position="288"/>
        <end position="328"/>
    </location>
</feature>
<dbReference type="Gene3D" id="2.30.42.10">
    <property type="match status" value="2"/>
</dbReference>
<feature type="domain" description="PDZ" evidence="7">
    <location>
        <begin position="405"/>
        <end position="461"/>
    </location>
</feature>
<protein>
    <submittedName>
        <fullName evidence="8">DegQ family serine endoprotease</fullName>
    </submittedName>
</protein>
<keyword evidence="3" id="KW-0677">Repeat</keyword>
<evidence type="ECO:0000256" key="1">
    <source>
        <dbReference type="ARBA" id="ARBA00022670"/>
    </source>
</evidence>
<comment type="caution">
    <text evidence="8">The sequence shown here is derived from an EMBL/GenBank/DDBJ whole genome shotgun (WGS) entry which is preliminary data.</text>
</comment>
<dbReference type="PANTHER" id="PTHR43343:SF3">
    <property type="entry name" value="PROTEASE DO-LIKE 8, CHLOROPLASTIC"/>
    <property type="match status" value="1"/>
</dbReference>
<name>A0ABU5EJC9_9PROT</name>
<dbReference type="CDD" id="cd10839">
    <property type="entry name" value="cpPDZ1_DegP-like"/>
    <property type="match status" value="1"/>
</dbReference>
<dbReference type="InterPro" id="IPR009003">
    <property type="entry name" value="Peptidase_S1_PA"/>
</dbReference>
<dbReference type="Pfam" id="PF13365">
    <property type="entry name" value="Trypsin_2"/>
    <property type="match status" value="1"/>
</dbReference>
<reference evidence="8 9" key="1">
    <citation type="journal article" date="2016" name="Antonie Van Leeuwenhoek">
        <title>Dongia soli sp. nov., isolated from soil from Dokdo, Korea.</title>
        <authorList>
            <person name="Kim D.U."/>
            <person name="Lee H."/>
            <person name="Kim H."/>
            <person name="Kim S.G."/>
            <person name="Ka J.O."/>
        </authorList>
    </citation>
    <scope>NUCLEOTIDE SEQUENCE [LARGE SCALE GENOMIC DNA]</scope>
    <source>
        <strain evidence="8 9">D78</strain>
    </source>
</reference>
<dbReference type="PRINTS" id="PR00834">
    <property type="entry name" value="PROTEASES2C"/>
</dbReference>
<dbReference type="Gene3D" id="2.40.10.120">
    <property type="match status" value="1"/>
</dbReference>
<organism evidence="8 9">
    <name type="scientific">Dongia soli</name>
    <dbReference type="NCBI Taxonomy" id="600628"/>
    <lineage>
        <taxon>Bacteria</taxon>
        <taxon>Pseudomonadati</taxon>
        <taxon>Pseudomonadota</taxon>
        <taxon>Alphaproteobacteria</taxon>
        <taxon>Rhodospirillales</taxon>
        <taxon>Dongiaceae</taxon>
        <taxon>Dongia</taxon>
    </lineage>
</organism>
<keyword evidence="4" id="KW-0378">Hydrolase</keyword>
<dbReference type="SUPFAM" id="SSF50494">
    <property type="entry name" value="Trypsin-like serine proteases"/>
    <property type="match status" value="1"/>
</dbReference>
<dbReference type="PANTHER" id="PTHR43343">
    <property type="entry name" value="PEPTIDASE S12"/>
    <property type="match status" value="1"/>
</dbReference>